<protein>
    <submittedName>
        <fullName evidence="2">Uncharacterized protein</fullName>
    </submittedName>
</protein>
<accession>A0A0C2XDX8</accession>
<dbReference type="Proteomes" id="UP000054549">
    <property type="component" value="Unassembled WGS sequence"/>
</dbReference>
<keyword evidence="3" id="KW-1185">Reference proteome</keyword>
<evidence type="ECO:0000313" key="3">
    <source>
        <dbReference type="Proteomes" id="UP000054549"/>
    </source>
</evidence>
<reference evidence="2 3" key="1">
    <citation type="submission" date="2014-04" db="EMBL/GenBank/DDBJ databases">
        <title>Evolutionary Origins and Diversification of the Mycorrhizal Mutualists.</title>
        <authorList>
            <consortium name="DOE Joint Genome Institute"/>
            <consortium name="Mycorrhizal Genomics Consortium"/>
            <person name="Kohler A."/>
            <person name="Kuo A."/>
            <person name="Nagy L.G."/>
            <person name="Floudas D."/>
            <person name="Copeland A."/>
            <person name="Barry K.W."/>
            <person name="Cichocki N."/>
            <person name="Veneault-Fourrey C."/>
            <person name="LaButti K."/>
            <person name="Lindquist E.A."/>
            <person name="Lipzen A."/>
            <person name="Lundell T."/>
            <person name="Morin E."/>
            <person name="Murat C."/>
            <person name="Riley R."/>
            <person name="Ohm R."/>
            <person name="Sun H."/>
            <person name="Tunlid A."/>
            <person name="Henrissat B."/>
            <person name="Grigoriev I.V."/>
            <person name="Hibbett D.S."/>
            <person name="Martin F."/>
        </authorList>
    </citation>
    <scope>NUCLEOTIDE SEQUENCE [LARGE SCALE GENOMIC DNA]</scope>
    <source>
        <strain evidence="2 3">Koide BX008</strain>
    </source>
</reference>
<gene>
    <name evidence="2" type="ORF">M378DRAFT_271185</name>
</gene>
<feature type="region of interest" description="Disordered" evidence="1">
    <location>
        <begin position="1"/>
        <end position="29"/>
    </location>
</feature>
<sequence>MLCSMRLPCGDKRSPRSPNSPPPQSHLYSSCSQKQVSSSQLEHIHVIRWRSVRFKCHCEVMRLLQCGLFCGEV</sequence>
<dbReference type="AlphaFoldDB" id="A0A0C2XDX8"/>
<proteinExistence type="predicted"/>
<evidence type="ECO:0000256" key="1">
    <source>
        <dbReference type="SAM" id="MobiDB-lite"/>
    </source>
</evidence>
<name>A0A0C2XDX8_AMAMK</name>
<dbReference type="EMBL" id="KN818231">
    <property type="protein sequence ID" value="KIL67666.1"/>
    <property type="molecule type" value="Genomic_DNA"/>
</dbReference>
<organism evidence="2 3">
    <name type="scientific">Amanita muscaria (strain Koide BX008)</name>
    <dbReference type="NCBI Taxonomy" id="946122"/>
    <lineage>
        <taxon>Eukaryota</taxon>
        <taxon>Fungi</taxon>
        <taxon>Dikarya</taxon>
        <taxon>Basidiomycota</taxon>
        <taxon>Agaricomycotina</taxon>
        <taxon>Agaricomycetes</taxon>
        <taxon>Agaricomycetidae</taxon>
        <taxon>Agaricales</taxon>
        <taxon>Pluteineae</taxon>
        <taxon>Amanitaceae</taxon>
        <taxon>Amanita</taxon>
    </lineage>
</organism>
<evidence type="ECO:0000313" key="2">
    <source>
        <dbReference type="EMBL" id="KIL67666.1"/>
    </source>
</evidence>
<dbReference type="InParanoid" id="A0A0C2XDX8"/>
<dbReference type="HOGENOM" id="CLU_2704291_0_0_1"/>